<gene>
    <name evidence="1" type="ORF">I5907_01410</name>
</gene>
<proteinExistence type="predicted"/>
<dbReference type="Proteomes" id="UP000628448">
    <property type="component" value="Unassembled WGS sequence"/>
</dbReference>
<keyword evidence="2" id="KW-1185">Reference proteome</keyword>
<sequence length="234" mass="26719">MNSKLLVTVILTFLFFAGYSQARSYFDAAQMYNRLLLENENSVVQVGNFKVKGSPYLFGGRKQGQLFLHGQAANTSFISYNTYDQIIEFSNSGSISSTLFQPSGLLDSFAISANKDLGITRELIFIKGSFVSAQDSSFYQRMLSGSRFSLYKKYKSQLVIVSTNYVQSDLRQFDLQTEYYYHDSLSNLFKKMKTNTGFLKKEFKQFDLSAILESSDFSYDLDKSLIDIFQVLNK</sequence>
<comment type="caution">
    <text evidence="1">The sequence shown here is derived from an EMBL/GenBank/DDBJ whole genome shotgun (WGS) entry which is preliminary data.</text>
</comment>
<organism evidence="1 2">
    <name type="scientific">Panacibacter microcysteis</name>
    <dbReference type="NCBI Taxonomy" id="2793269"/>
    <lineage>
        <taxon>Bacteria</taxon>
        <taxon>Pseudomonadati</taxon>
        <taxon>Bacteroidota</taxon>
        <taxon>Chitinophagia</taxon>
        <taxon>Chitinophagales</taxon>
        <taxon>Chitinophagaceae</taxon>
        <taxon>Panacibacter</taxon>
    </lineage>
</organism>
<evidence type="ECO:0000313" key="1">
    <source>
        <dbReference type="EMBL" id="MBG9374877.1"/>
    </source>
</evidence>
<evidence type="ECO:0000313" key="2">
    <source>
        <dbReference type="Proteomes" id="UP000628448"/>
    </source>
</evidence>
<protein>
    <submittedName>
        <fullName evidence="1">Uncharacterized protein</fullName>
    </submittedName>
</protein>
<dbReference type="AlphaFoldDB" id="A0A931GY81"/>
<dbReference type="RefSeq" id="WP_196988965.1">
    <property type="nucleotide sequence ID" value="NZ_JADWYR010000001.1"/>
</dbReference>
<accession>A0A931GY81</accession>
<dbReference type="EMBL" id="JADWYR010000001">
    <property type="protein sequence ID" value="MBG9374877.1"/>
    <property type="molecule type" value="Genomic_DNA"/>
</dbReference>
<name>A0A931GY81_9BACT</name>
<reference evidence="1" key="1">
    <citation type="submission" date="2020-11" db="EMBL/GenBank/DDBJ databases">
        <title>Bacterial whole genome sequence for Panacibacter sp. DH6.</title>
        <authorList>
            <person name="Le V."/>
            <person name="Ko S."/>
            <person name="Ahn C.-Y."/>
            <person name="Oh H.-M."/>
        </authorList>
    </citation>
    <scope>NUCLEOTIDE SEQUENCE</scope>
    <source>
        <strain evidence="1">DH6</strain>
    </source>
</reference>